<name>A0A4Y8LHK6_9BACL</name>
<accession>A0A4Y8LHK6</accession>
<proteinExistence type="predicted"/>
<dbReference type="EMBL" id="SORX01000003">
    <property type="protein sequence ID" value="TFE02214.1"/>
    <property type="molecule type" value="Genomic_DNA"/>
</dbReference>
<evidence type="ECO:0000313" key="1">
    <source>
        <dbReference type="EMBL" id="TFE02214.1"/>
    </source>
</evidence>
<dbReference type="AlphaFoldDB" id="A0A4Y8LHK6"/>
<dbReference type="OrthoDB" id="2452500at2"/>
<gene>
    <name evidence="1" type="ORF">E2626_06445</name>
</gene>
<reference evidence="1 2" key="1">
    <citation type="submission" date="2019-03" db="EMBL/GenBank/DDBJ databases">
        <authorList>
            <person name="Yang Y."/>
        </authorList>
    </citation>
    <scope>NUCLEOTIDE SEQUENCE [LARGE SCALE GENOMIC DNA]</scope>
    <source>
        <strain evidence="1 2">ASL-1</strain>
    </source>
</reference>
<evidence type="ECO:0000313" key="2">
    <source>
        <dbReference type="Proteomes" id="UP000297776"/>
    </source>
</evidence>
<comment type="caution">
    <text evidence="1">The sequence shown here is derived from an EMBL/GenBank/DDBJ whole genome shotgun (WGS) entry which is preliminary data.</text>
</comment>
<dbReference type="RefSeq" id="WP_134380917.1">
    <property type="nucleotide sequence ID" value="NZ_SORX01000003.1"/>
</dbReference>
<organism evidence="1 2">
    <name type="scientific">Jeotgalibacillus salarius</name>
    <dbReference type="NCBI Taxonomy" id="546023"/>
    <lineage>
        <taxon>Bacteria</taxon>
        <taxon>Bacillati</taxon>
        <taxon>Bacillota</taxon>
        <taxon>Bacilli</taxon>
        <taxon>Bacillales</taxon>
        <taxon>Caryophanaceae</taxon>
        <taxon>Jeotgalibacillus</taxon>
    </lineage>
</organism>
<protein>
    <submittedName>
        <fullName evidence="1">Uncharacterized protein</fullName>
    </submittedName>
</protein>
<sequence length="134" mass="15639">MRKPVIIALVLFFGLAGMIFASNQFEKSYAATVQYWDEEKQLYGEESMVLNDEEQKELREVLNSSDYQSRQSEMAVVADVKLTFTYEDNRRESIYLWKESGQYSRFTSSEKDGTFTLKNSNAKKTIGEILSRWE</sequence>
<keyword evidence="2" id="KW-1185">Reference proteome</keyword>
<dbReference type="Proteomes" id="UP000297776">
    <property type="component" value="Unassembled WGS sequence"/>
</dbReference>